<dbReference type="Proteomes" id="UP001203297">
    <property type="component" value="Unassembled WGS sequence"/>
</dbReference>
<organism evidence="1 2">
    <name type="scientific">Multifurca ochricompacta</name>
    <dbReference type="NCBI Taxonomy" id="376703"/>
    <lineage>
        <taxon>Eukaryota</taxon>
        <taxon>Fungi</taxon>
        <taxon>Dikarya</taxon>
        <taxon>Basidiomycota</taxon>
        <taxon>Agaricomycotina</taxon>
        <taxon>Agaricomycetes</taxon>
        <taxon>Russulales</taxon>
        <taxon>Russulaceae</taxon>
        <taxon>Multifurca</taxon>
    </lineage>
</organism>
<evidence type="ECO:0000313" key="2">
    <source>
        <dbReference type="Proteomes" id="UP001203297"/>
    </source>
</evidence>
<comment type="caution">
    <text evidence="1">The sequence shown here is derived from an EMBL/GenBank/DDBJ whole genome shotgun (WGS) entry which is preliminary data.</text>
</comment>
<accession>A0AAD4LXY1</accession>
<dbReference type="EMBL" id="WTXG01000082">
    <property type="protein sequence ID" value="KAI0294071.1"/>
    <property type="molecule type" value="Genomic_DNA"/>
</dbReference>
<dbReference type="AlphaFoldDB" id="A0AAD4LXY1"/>
<name>A0AAD4LXY1_9AGAM</name>
<gene>
    <name evidence="1" type="ORF">B0F90DRAFT_1821585</name>
</gene>
<sequence>MQLTKEYPNRLLSDISEDIRIQIFFLDALGRQLAMAESLRRQAIHLQKVIRGLNSELCTEGPEHWYVPPHTHLPEDIDRWRHFWGSLELALAVLGVWLPPSNIARRYSSPGFQT</sequence>
<proteinExistence type="predicted"/>
<reference evidence="1" key="1">
    <citation type="journal article" date="2022" name="New Phytol.">
        <title>Evolutionary transition to the ectomycorrhizal habit in the genomes of a hyperdiverse lineage of mushroom-forming fungi.</title>
        <authorList>
            <person name="Looney B."/>
            <person name="Miyauchi S."/>
            <person name="Morin E."/>
            <person name="Drula E."/>
            <person name="Courty P.E."/>
            <person name="Kohler A."/>
            <person name="Kuo A."/>
            <person name="LaButti K."/>
            <person name="Pangilinan J."/>
            <person name="Lipzen A."/>
            <person name="Riley R."/>
            <person name="Andreopoulos W."/>
            <person name="He G."/>
            <person name="Johnson J."/>
            <person name="Nolan M."/>
            <person name="Tritt A."/>
            <person name="Barry K.W."/>
            <person name="Grigoriev I.V."/>
            <person name="Nagy L.G."/>
            <person name="Hibbett D."/>
            <person name="Henrissat B."/>
            <person name="Matheny P.B."/>
            <person name="Labbe J."/>
            <person name="Martin F.M."/>
        </authorList>
    </citation>
    <scope>NUCLEOTIDE SEQUENCE</scope>
    <source>
        <strain evidence="1">BPL690</strain>
    </source>
</reference>
<evidence type="ECO:0000313" key="1">
    <source>
        <dbReference type="EMBL" id="KAI0294071.1"/>
    </source>
</evidence>
<keyword evidence="2" id="KW-1185">Reference proteome</keyword>
<protein>
    <submittedName>
        <fullName evidence="1">Uncharacterized protein</fullName>
    </submittedName>
</protein>